<dbReference type="AlphaFoldDB" id="C5KPE6"/>
<keyword evidence="2" id="KW-1185">Reference proteome</keyword>
<feature type="non-terminal residue" evidence="1">
    <location>
        <position position="97"/>
    </location>
</feature>
<gene>
    <name evidence="1" type="ORF">Pmar_PMAR017960</name>
</gene>
<organism evidence="2">
    <name type="scientific">Perkinsus marinus (strain ATCC 50983 / TXsc)</name>
    <dbReference type="NCBI Taxonomy" id="423536"/>
    <lineage>
        <taxon>Eukaryota</taxon>
        <taxon>Sar</taxon>
        <taxon>Alveolata</taxon>
        <taxon>Perkinsozoa</taxon>
        <taxon>Perkinsea</taxon>
        <taxon>Perkinsida</taxon>
        <taxon>Perkinsidae</taxon>
        <taxon>Perkinsus</taxon>
    </lineage>
</organism>
<dbReference type="GeneID" id="9042850"/>
<evidence type="ECO:0000313" key="2">
    <source>
        <dbReference type="Proteomes" id="UP000007800"/>
    </source>
</evidence>
<dbReference type="RefSeq" id="XP_002781853.1">
    <property type="nucleotide sequence ID" value="XM_002781807.1"/>
</dbReference>
<dbReference type="Proteomes" id="UP000007800">
    <property type="component" value="Unassembled WGS sequence"/>
</dbReference>
<name>C5KPE6_PERM5</name>
<evidence type="ECO:0000313" key="1">
    <source>
        <dbReference type="EMBL" id="EER13648.1"/>
    </source>
</evidence>
<sequence>TSVSKNITEVFERSVSSPCRGRLVDWVSEYWRPSVQTASRLVDVIEYEINEEFSPEEGPHWEGDPRSFSFLPYEHILANHAGQWIEGTLKEPRHAAQ</sequence>
<proteinExistence type="predicted"/>
<dbReference type="EMBL" id="GG675053">
    <property type="protein sequence ID" value="EER13648.1"/>
    <property type="molecule type" value="Genomic_DNA"/>
</dbReference>
<protein>
    <submittedName>
        <fullName evidence="1">Uncharacterized protein</fullName>
    </submittedName>
</protein>
<accession>C5KPE6</accession>
<reference evidence="1 2" key="1">
    <citation type="submission" date="2008-07" db="EMBL/GenBank/DDBJ databases">
        <authorList>
            <person name="El-Sayed N."/>
            <person name="Caler E."/>
            <person name="Inman J."/>
            <person name="Amedeo P."/>
            <person name="Hass B."/>
            <person name="Wortman J."/>
        </authorList>
    </citation>
    <scope>NUCLEOTIDE SEQUENCE [LARGE SCALE GENOMIC DNA]</scope>
    <source>
        <strain evidence="2">ATCC 50983 / TXsc</strain>
    </source>
</reference>
<feature type="non-terminal residue" evidence="1">
    <location>
        <position position="1"/>
    </location>
</feature>
<dbReference type="InParanoid" id="C5KPE6"/>
<dbReference type="OrthoDB" id="10554722at2759"/>